<dbReference type="Proteomes" id="UP000316852">
    <property type="component" value="Unassembled WGS sequence"/>
</dbReference>
<dbReference type="AlphaFoldDB" id="A0A538T6P7"/>
<accession>A0A538T6P7</accession>
<evidence type="ECO:0000313" key="2">
    <source>
        <dbReference type="EMBL" id="TMQ59291.1"/>
    </source>
</evidence>
<comment type="caution">
    <text evidence="2">The sequence shown here is derived from an EMBL/GenBank/DDBJ whole genome shotgun (WGS) entry which is preliminary data.</text>
</comment>
<proteinExistence type="predicted"/>
<feature type="region of interest" description="Disordered" evidence="1">
    <location>
        <begin position="45"/>
        <end position="73"/>
    </location>
</feature>
<evidence type="ECO:0000313" key="3">
    <source>
        <dbReference type="Proteomes" id="UP000316852"/>
    </source>
</evidence>
<sequence>MERLLQGPLSDAMTHVGQLAMLRRLAGAPVPPENFIVADIEGARLGPDQADPVSPDVAWPEAPSTWVPPSRKR</sequence>
<evidence type="ECO:0000256" key="1">
    <source>
        <dbReference type="SAM" id="MobiDB-lite"/>
    </source>
</evidence>
<organism evidence="2 3">
    <name type="scientific">Eiseniibacteriota bacterium</name>
    <dbReference type="NCBI Taxonomy" id="2212470"/>
    <lineage>
        <taxon>Bacteria</taxon>
        <taxon>Candidatus Eiseniibacteriota</taxon>
    </lineage>
</organism>
<evidence type="ECO:0008006" key="4">
    <source>
        <dbReference type="Google" id="ProtNLM"/>
    </source>
</evidence>
<name>A0A538T6P7_UNCEI</name>
<dbReference type="EMBL" id="VBOW01000023">
    <property type="protein sequence ID" value="TMQ59291.1"/>
    <property type="molecule type" value="Genomic_DNA"/>
</dbReference>
<protein>
    <recommendedName>
        <fullName evidence="4">DUF664 domain-containing protein</fullName>
    </recommendedName>
</protein>
<reference evidence="2 3" key="1">
    <citation type="journal article" date="2019" name="Nat. Microbiol.">
        <title>Mediterranean grassland soil C-N compound turnover is dependent on rainfall and depth, and is mediated by genomically divergent microorganisms.</title>
        <authorList>
            <person name="Diamond S."/>
            <person name="Andeer P.F."/>
            <person name="Li Z."/>
            <person name="Crits-Christoph A."/>
            <person name="Burstein D."/>
            <person name="Anantharaman K."/>
            <person name="Lane K.R."/>
            <person name="Thomas B.C."/>
            <person name="Pan C."/>
            <person name="Northen T.R."/>
            <person name="Banfield J.F."/>
        </authorList>
    </citation>
    <scope>NUCLEOTIDE SEQUENCE [LARGE SCALE GENOMIC DNA]</scope>
    <source>
        <strain evidence="2">WS_6</strain>
    </source>
</reference>
<gene>
    <name evidence="2" type="ORF">E6K76_05455</name>
</gene>